<dbReference type="SUPFAM" id="SSF56784">
    <property type="entry name" value="HAD-like"/>
    <property type="match status" value="1"/>
</dbReference>
<keyword evidence="2" id="KW-1185">Reference proteome</keyword>
<reference evidence="1 2" key="1">
    <citation type="submission" date="2015-12" db="EMBL/GenBank/DDBJ databases">
        <title>Draft Genome Sequence of Olsenella scatoligenes SK9K4T; a Producer of 3-Methylindole- (skatole) and 4-Methylphenol- (p-cresol) Isolated from Pig Feces.</title>
        <authorList>
            <person name="Li X."/>
            <person name="Borg B."/>
            <person name="Canibe N."/>
        </authorList>
    </citation>
    <scope>NUCLEOTIDE SEQUENCE [LARGE SCALE GENOMIC DNA]</scope>
    <source>
        <strain evidence="1 2">SK9K4</strain>
    </source>
</reference>
<gene>
    <name evidence="1" type="ORF">AUL39_02385</name>
</gene>
<name>A0A117J4P1_TRASO</name>
<dbReference type="STRING" id="1299998.AUL39_02385"/>
<dbReference type="EMBL" id="LOJF01000001">
    <property type="protein sequence ID" value="KUH59199.1"/>
    <property type="molecule type" value="Genomic_DNA"/>
</dbReference>
<dbReference type="RefSeq" id="WP_059053220.1">
    <property type="nucleotide sequence ID" value="NZ_LOJF01000001.1"/>
</dbReference>
<evidence type="ECO:0000313" key="2">
    <source>
        <dbReference type="Proteomes" id="UP000054078"/>
    </source>
</evidence>
<accession>A0A117J4P1</accession>
<organism evidence="1 2">
    <name type="scientific">Tractidigestivibacter scatoligenes</name>
    <name type="common">Olsenella scatoligenes</name>
    <dbReference type="NCBI Taxonomy" id="1299998"/>
    <lineage>
        <taxon>Bacteria</taxon>
        <taxon>Bacillati</taxon>
        <taxon>Actinomycetota</taxon>
        <taxon>Coriobacteriia</taxon>
        <taxon>Coriobacteriales</taxon>
        <taxon>Atopobiaceae</taxon>
        <taxon>Tractidigestivibacter</taxon>
    </lineage>
</organism>
<dbReference type="InterPro" id="IPR036412">
    <property type="entry name" value="HAD-like_sf"/>
</dbReference>
<protein>
    <submittedName>
        <fullName evidence="1">Uncharacterized protein</fullName>
    </submittedName>
</protein>
<dbReference type="Proteomes" id="UP000054078">
    <property type="component" value="Unassembled WGS sequence"/>
</dbReference>
<dbReference type="OrthoDB" id="3191437at2"/>
<dbReference type="AlphaFoldDB" id="A0A117J4P1"/>
<sequence length="160" mass="18113">MTKLMEYLLEPQTVVVFDIDGVLAVYEFGDLSHSACPDEDWEDYVRTHDPYASSRSVPQIQRFIKDKGIDHVWACSQASDVEAPGKRAFVTRCYELAPSHVVTVAQKAEKVGFLRQLARKLEIPERRVAIVEDTVKTLDLIGQETDCVTVHVSSFFDYGM</sequence>
<proteinExistence type="predicted"/>
<evidence type="ECO:0000313" key="1">
    <source>
        <dbReference type="EMBL" id="KUH59199.1"/>
    </source>
</evidence>
<comment type="caution">
    <text evidence="1">The sequence shown here is derived from an EMBL/GenBank/DDBJ whole genome shotgun (WGS) entry which is preliminary data.</text>
</comment>